<evidence type="ECO:0000256" key="1">
    <source>
        <dbReference type="SAM" id="Phobius"/>
    </source>
</evidence>
<organism evidence="3">
    <name type="scientific">uncultured Caudovirales phage</name>
    <dbReference type="NCBI Taxonomy" id="2100421"/>
    <lineage>
        <taxon>Viruses</taxon>
        <taxon>Duplodnaviria</taxon>
        <taxon>Heunggongvirae</taxon>
        <taxon>Uroviricota</taxon>
        <taxon>Caudoviricetes</taxon>
        <taxon>Peduoviridae</taxon>
        <taxon>Maltschvirus</taxon>
        <taxon>Maltschvirus maltsch</taxon>
    </lineage>
</organism>
<keyword evidence="1" id="KW-0812">Transmembrane</keyword>
<dbReference type="EMBL" id="LR797355">
    <property type="protein sequence ID" value="CAB4205160.1"/>
    <property type="molecule type" value="Genomic_DNA"/>
</dbReference>
<evidence type="ECO:0000313" key="2">
    <source>
        <dbReference type="EMBL" id="CAB4195435.1"/>
    </source>
</evidence>
<reference evidence="3" key="1">
    <citation type="submission" date="2020-05" db="EMBL/GenBank/DDBJ databases">
        <authorList>
            <person name="Chiriac C."/>
            <person name="Salcher M."/>
            <person name="Ghai R."/>
            <person name="Kavagutti S V."/>
        </authorList>
    </citation>
    <scope>NUCLEOTIDE SEQUENCE</scope>
</reference>
<sequence>MHEILDMLSAFASVLALGMAIYGLVEIGIYIDRLKLFGREIHLIETSCQAQIDALRKRIERLRIGEEQK</sequence>
<feature type="transmembrane region" description="Helical" evidence="1">
    <location>
        <begin position="12"/>
        <end position="31"/>
    </location>
</feature>
<accession>A0A6J5S8E3</accession>
<evidence type="ECO:0000313" key="3">
    <source>
        <dbReference type="EMBL" id="CAB4205160.1"/>
    </source>
</evidence>
<gene>
    <name evidence="2" type="ORF">UFOVP1287_8</name>
    <name evidence="3" type="ORF">UFOVP1408_32</name>
</gene>
<keyword evidence="1" id="KW-1133">Transmembrane helix</keyword>
<keyword evidence="1" id="KW-0472">Membrane</keyword>
<protein>
    <submittedName>
        <fullName evidence="3">Uncharacterized protein</fullName>
    </submittedName>
</protein>
<dbReference type="EMBL" id="LR797239">
    <property type="protein sequence ID" value="CAB4195435.1"/>
    <property type="molecule type" value="Genomic_DNA"/>
</dbReference>
<proteinExistence type="predicted"/>
<name>A0A6J5S8E3_9CAUD</name>